<dbReference type="PANTHER" id="PTHR32196:SF32">
    <property type="entry name" value="XYLOSE TRANSPORT SYSTEM PERMEASE PROTEIN XYLH"/>
    <property type="match status" value="1"/>
</dbReference>
<feature type="transmembrane region" description="Helical" evidence="11">
    <location>
        <begin position="333"/>
        <end position="361"/>
    </location>
</feature>
<comment type="caution">
    <text evidence="12">The sequence shown here is derived from an EMBL/GenBank/DDBJ whole genome shotgun (WGS) entry which is preliminary data.</text>
</comment>
<dbReference type="GO" id="GO:0022857">
    <property type="term" value="F:transmembrane transporter activity"/>
    <property type="evidence" value="ECO:0007669"/>
    <property type="project" value="InterPro"/>
</dbReference>
<feature type="transmembrane region" description="Helical" evidence="11">
    <location>
        <begin position="295"/>
        <end position="313"/>
    </location>
</feature>
<name>A0A2I1I5F3_9ACTO</name>
<keyword evidence="4" id="KW-0997">Cell inner membrane</keyword>
<feature type="transmembrane region" description="Helical" evidence="11">
    <location>
        <begin position="64"/>
        <end position="93"/>
    </location>
</feature>
<proteinExistence type="predicted"/>
<protein>
    <recommendedName>
        <fullName evidence="10">Xylose transport system permease protein XylH</fullName>
    </recommendedName>
</protein>
<organism evidence="12 13">
    <name type="scientific">Schaalia turicensis</name>
    <dbReference type="NCBI Taxonomy" id="131111"/>
    <lineage>
        <taxon>Bacteria</taxon>
        <taxon>Bacillati</taxon>
        <taxon>Actinomycetota</taxon>
        <taxon>Actinomycetes</taxon>
        <taxon>Actinomycetales</taxon>
        <taxon>Actinomycetaceae</taxon>
        <taxon>Schaalia</taxon>
    </lineage>
</organism>
<dbReference type="EMBL" id="PKKJ01000004">
    <property type="protein sequence ID" value="PKY66323.1"/>
    <property type="molecule type" value="Genomic_DNA"/>
</dbReference>
<dbReference type="Proteomes" id="UP000234545">
    <property type="component" value="Unassembled WGS sequence"/>
</dbReference>
<evidence type="ECO:0000256" key="9">
    <source>
        <dbReference type="ARBA" id="ARBA00035611"/>
    </source>
</evidence>
<gene>
    <name evidence="12" type="ORF">CYJ25_04935</name>
</gene>
<feature type="transmembrane region" description="Helical" evidence="11">
    <location>
        <begin position="174"/>
        <end position="201"/>
    </location>
</feature>
<evidence type="ECO:0000256" key="6">
    <source>
        <dbReference type="ARBA" id="ARBA00022692"/>
    </source>
</evidence>
<reference evidence="12 13" key="1">
    <citation type="submission" date="2017-12" db="EMBL/GenBank/DDBJ databases">
        <title>Phylogenetic diversity of female urinary microbiome.</title>
        <authorList>
            <person name="Thomas-White K."/>
            <person name="Wolfe A.J."/>
        </authorList>
    </citation>
    <scope>NUCLEOTIDE SEQUENCE [LARGE SCALE GENOMIC DNA]</scope>
    <source>
        <strain evidence="12 13">UMB0250</strain>
    </source>
</reference>
<dbReference type="GO" id="GO:0005886">
    <property type="term" value="C:plasma membrane"/>
    <property type="evidence" value="ECO:0007669"/>
    <property type="project" value="UniProtKB-SubCell"/>
</dbReference>
<dbReference type="CDD" id="cd06579">
    <property type="entry name" value="TM_PBP1_transp_AraH_like"/>
    <property type="match status" value="1"/>
</dbReference>
<feature type="transmembrane region" description="Helical" evidence="11">
    <location>
        <begin position="105"/>
        <end position="124"/>
    </location>
</feature>
<dbReference type="PANTHER" id="PTHR32196">
    <property type="entry name" value="ABC TRANSPORTER PERMEASE PROTEIN YPHD-RELATED-RELATED"/>
    <property type="match status" value="1"/>
</dbReference>
<sequence length="404" mass="42922">MSTQEITAETKEKAAKSSWLKRIDFGQYGIMLALVVVMIFFEAMTGGRLLRSDNVASLIQQNAYVIIMAIGMLMIIVAGHIDLSVGSLIAFIGGFLGIAMAKWDIPWVVAVLLALVIGLVVGAWQGFWVAFVGIPGFIVTLAGMLLFRGLAIVMVPQTIAPLPSGFVKIANGGILGWFGFAGVLDVFTLVVGVLLTAMFVFSQLRRRASLIKHGLEPEPMWLAITKMVVIVAFILVFTYILAGAAIGFPFVLVICGVLVVVYTFILNKTTFGRYIYAVGGNREAARLSGISVESVNFWMFVNMGFLAAIGAIVTTSRAGAAVSAAGQNYEMDVIAACFIGGAAVWGGIGRISGTIIGALFMGVLNMGLSIMSVDSAWQQAIKGLVLLGAVAFDQLNKSRAARSV</sequence>
<accession>A0A2I1I5F3</accession>
<evidence type="ECO:0000256" key="2">
    <source>
        <dbReference type="ARBA" id="ARBA00022448"/>
    </source>
</evidence>
<dbReference type="NCBIfam" id="NF040906">
    <property type="entry name" value="GguB"/>
    <property type="match status" value="1"/>
</dbReference>
<comment type="function">
    <text evidence="9">Part of the binding-protein-dependent transport system for D-xylose. Probably responsible for the translocation of the substrate across the membrane.</text>
</comment>
<evidence type="ECO:0000256" key="5">
    <source>
        <dbReference type="ARBA" id="ARBA00022597"/>
    </source>
</evidence>
<feature type="transmembrane region" description="Helical" evidence="11">
    <location>
        <begin position="221"/>
        <end position="240"/>
    </location>
</feature>
<evidence type="ECO:0000256" key="3">
    <source>
        <dbReference type="ARBA" id="ARBA00022475"/>
    </source>
</evidence>
<evidence type="ECO:0000256" key="7">
    <source>
        <dbReference type="ARBA" id="ARBA00022989"/>
    </source>
</evidence>
<dbReference type="RefSeq" id="WP_101628085.1">
    <property type="nucleotide sequence ID" value="NZ_PKKJ01000004.1"/>
</dbReference>
<evidence type="ECO:0000256" key="11">
    <source>
        <dbReference type="SAM" id="Phobius"/>
    </source>
</evidence>
<evidence type="ECO:0000313" key="12">
    <source>
        <dbReference type="EMBL" id="PKY66323.1"/>
    </source>
</evidence>
<feature type="transmembrane region" description="Helical" evidence="11">
    <location>
        <begin position="246"/>
        <end position="266"/>
    </location>
</feature>
<comment type="subcellular location">
    <subcellularLocation>
        <location evidence="1">Cell membrane</location>
        <topology evidence="1">Multi-pass membrane protein</topology>
    </subcellularLocation>
</comment>
<dbReference type="OrthoDB" id="3468954at2"/>
<evidence type="ECO:0000256" key="8">
    <source>
        <dbReference type="ARBA" id="ARBA00023136"/>
    </source>
</evidence>
<evidence type="ECO:0000313" key="13">
    <source>
        <dbReference type="Proteomes" id="UP000234545"/>
    </source>
</evidence>
<keyword evidence="3" id="KW-1003">Cell membrane</keyword>
<evidence type="ECO:0000256" key="10">
    <source>
        <dbReference type="ARBA" id="ARBA00035686"/>
    </source>
</evidence>
<evidence type="ECO:0000256" key="4">
    <source>
        <dbReference type="ARBA" id="ARBA00022519"/>
    </source>
</evidence>
<keyword evidence="2" id="KW-0813">Transport</keyword>
<dbReference type="AlphaFoldDB" id="A0A2I1I5F3"/>
<feature type="transmembrane region" description="Helical" evidence="11">
    <location>
        <begin position="25"/>
        <end position="43"/>
    </location>
</feature>
<keyword evidence="7 11" id="KW-1133">Transmembrane helix</keyword>
<dbReference type="Pfam" id="PF02653">
    <property type="entry name" value="BPD_transp_2"/>
    <property type="match status" value="1"/>
</dbReference>
<keyword evidence="8 11" id="KW-0472">Membrane</keyword>
<feature type="transmembrane region" description="Helical" evidence="11">
    <location>
        <begin position="131"/>
        <end position="154"/>
    </location>
</feature>
<keyword evidence="5" id="KW-0762">Sugar transport</keyword>
<evidence type="ECO:0000256" key="1">
    <source>
        <dbReference type="ARBA" id="ARBA00004651"/>
    </source>
</evidence>
<dbReference type="InterPro" id="IPR001851">
    <property type="entry name" value="ABC_transp_permease"/>
</dbReference>
<keyword evidence="6 11" id="KW-0812">Transmembrane</keyword>